<dbReference type="CDD" id="cd16917">
    <property type="entry name" value="HATPase_UhpB-NarQ-NarX-like"/>
    <property type="match status" value="1"/>
</dbReference>
<keyword evidence="4" id="KW-0808">Transferase</keyword>
<feature type="domain" description="Signal transduction histidine kinase subgroup 3 dimerisation and phosphoacceptor" evidence="12">
    <location>
        <begin position="248"/>
        <end position="312"/>
    </location>
</feature>
<dbReference type="Gene3D" id="3.30.565.10">
    <property type="entry name" value="Histidine kinase-like ATPase, C-terminal domain"/>
    <property type="match status" value="1"/>
</dbReference>
<feature type="region of interest" description="Disordered" evidence="9">
    <location>
        <begin position="1"/>
        <end position="29"/>
    </location>
</feature>
<keyword evidence="10" id="KW-0812">Transmembrane</keyword>
<evidence type="ECO:0000259" key="12">
    <source>
        <dbReference type="Pfam" id="PF07730"/>
    </source>
</evidence>
<evidence type="ECO:0000256" key="5">
    <source>
        <dbReference type="ARBA" id="ARBA00022741"/>
    </source>
</evidence>
<keyword evidence="7" id="KW-0067">ATP-binding</keyword>
<keyword evidence="10" id="KW-1133">Transmembrane helix</keyword>
<evidence type="ECO:0000256" key="3">
    <source>
        <dbReference type="ARBA" id="ARBA00022553"/>
    </source>
</evidence>
<evidence type="ECO:0000313" key="13">
    <source>
        <dbReference type="EMBL" id="SEQ92256.1"/>
    </source>
</evidence>
<reference evidence="14" key="1">
    <citation type="submission" date="2016-10" db="EMBL/GenBank/DDBJ databases">
        <authorList>
            <person name="Varghese N."/>
            <person name="Submissions S."/>
        </authorList>
    </citation>
    <scope>NUCLEOTIDE SEQUENCE [LARGE SCALE GENOMIC DNA]</scope>
    <source>
        <strain evidence="14">CGMCC 4.3519</strain>
    </source>
</reference>
<evidence type="ECO:0000256" key="2">
    <source>
        <dbReference type="ARBA" id="ARBA00012438"/>
    </source>
</evidence>
<dbReference type="STRING" id="403935.SAMN05216481_12021"/>
<dbReference type="RefSeq" id="WP_342745091.1">
    <property type="nucleotide sequence ID" value="NZ_FOET01000020.1"/>
</dbReference>
<dbReference type="InterPro" id="IPR050482">
    <property type="entry name" value="Sensor_HK_TwoCompSys"/>
</dbReference>
<dbReference type="GO" id="GO:0005524">
    <property type="term" value="F:ATP binding"/>
    <property type="evidence" value="ECO:0007669"/>
    <property type="project" value="UniProtKB-KW"/>
</dbReference>
<dbReference type="Gene3D" id="1.20.5.1930">
    <property type="match status" value="1"/>
</dbReference>
<dbReference type="GO" id="GO:0046983">
    <property type="term" value="F:protein dimerization activity"/>
    <property type="evidence" value="ECO:0007669"/>
    <property type="project" value="InterPro"/>
</dbReference>
<gene>
    <name evidence="13" type="ORF">SAMN05216481_12021</name>
</gene>
<sequence length="495" mass="52100">MTKPAGAKPAGAKTAGAKTAGAGGSRQPTELRMARDALHDLRADLLTGAFAFRPLSPLPEDHRLLRRLPAAARGPVRRLPHLALVGLALLLMFIESVNSQPYDGDGGFVRALFLGVPLIVLLFRPIGAFWLSLGGMLFTATVAPGTWVAWPWTGVSFVAHLVVLLVVAARTRPRVSVHMWLLTALAGGLAAATDPHRGAAIAFAMVVVSGIALTLLLAVRGWRDSRRQVVEQVAVVEEERSRRTLLEERTTIARELHDVVAHHMSVVAIQAEAAPYRVQDPPEELVAALATIRQNAVTALTELRRVLGVVRADLPGGLDGGLGDWGPEAPQPTLADLGGLLENVRRAGLEVESVTTGRPRPLPQGVELSAYRIVQEALSNALRHAPGASARVELGYVPVGLGLRIVNGPPVEPVEGRAGAGRGAGHGVLGMRERTAMLGGELTAEETEDGGFAVEAFLPVEPDAAQDAAQNAAPDAARNTAPNAASDTALRKDAP</sequence>
<feature type="region of interest" description="Disordered" evidence="9">
    <location>
        <begin position="461"/>
        <end position="495"/>
    </location>
</feature>
<dbReference type="Pfam" id="PF07730">
    <property type="entry name" value="HisKA_3"/>
    <property type="match status" value="1"/>
</dbReference>
<evidence type="ECO:0000313" key="14">
    <source>
        <dbReference type="Proteomes" id="UP000199055"/>
    </source>
</evidence>
<keyword evidence="14" id="KW-1185">Reference proteome</keyword>
<evidence type="ECO:0000256" key="1">
    <source>
        <dbReference type="ARBA" id="ARBA00000085"/>
    </source>
</evidence>
<feature type="compositionally biased region" description="Low complexity" evidence="9">
    <location>
        <begin position="1"/>
        <end position="20"/>
    </location>
</feature>
<evidence type="ECO:0000256" key="7">
    <source>
        <dbReference type="ARBA" id="ARBA00022840"/>
    </source>
</evidence>
<evidence type="ECO:0000256" key="6">
    <source>
        <dbReference type="ARBA" id="ARBA00022777"/>
    </source>
</evidence>
<feature type="transmembrane region" description="Helical" evidence="10">
    <location>
        <begin position="150"/>
        <end position="168"/>
    </location>
</feature>
<evidence type="ECO:0000256" key="8">
    <source>
        <dbReference type="ARBA" id="ARBA00023012"/>
    </source>
</evidence>
<dbReference type="InterPro" id="IPR036890">
    <property type="entry name" value="HATPase_C_sf"/>
</dbReference>
<dbReference type="EMBL" id="FOET01000020">
    <property type="protein sequence ID" value="SEQ92256.1"/>
    <property type="molecule type" value="Genomic_DNA"/>
</dbReference>
<keyword evidence="6 13" id="KW-0418">Kinase</keyword>
<dbReference type="GO" id="GO:0016020">
    <property type="term" value="C:membrane"/>
    <property type="evidence" value="ECO:0007669"/>
    <property type="project" value="InterPro"/>
</dbReference>
<dbReference type="Pfam" id="PF02518">
    <property type="entry name" value="HATPase_c"/>
    <property type="match status" value="1"/>
</dbReference>
<name>A0A1H9JZ54_9ACTN</name>
<evidence type="ECO:0000259" key="11">
    <source>
        <dbReference type="Pfam" id="PF02518"/>
    </source>
</evidence>
<feature type="domain" description="Histidine kinase/HSP90-like ATPase" evidence="11">
    <location>
        <begin position="366"/>
        <end position="461"/>
    </location>
</feature>
<feature type="transmembrane region" description="Helical" evidence="10">
    <location>
        <begin position="109"/>
        <end position="130"/>
    </location>
</feature>
<keyword evidence="10" id="KW-0472">Membrane</keyword>
<feature type="compositionally biased region" description="Low complexity" evidence="9">
    <location>
        <begin position="462"/>
        <end position="485"/>
    </location>
</feature>
<dbReference type="PANTHER" id="PTHR24421">
    <property type="entry name" value="NITRATE/NITRITE SENSOR PROTEIN NARX-RELATED"/>
    <property type="match status" value="1"/>
</dbReference>
<accession>A0A1H9JZ54</accession>
<dbReference type="PANTHER" id="PTHR24421:SF10">
    <property type="entry name" value="NITRATE_NITRITE SENSOR PROTEIN NARQ"/>
    <property type="match status" value="1"/>
</dbReference>
<dbReference type="InterPro" id="IPR003594">
    <property type="entry name" value="HATPase_dom"/>
</dbReference>
<feature type="transmembrane region" description="Helical" evidence="10">
    <location>
        <begin position="175"/>
        <end position="193"/>
    </location>
</feature>
<organism evidence="13 14">
    <name type="scientific">Streptomyces radiopugnans</name>
    <dbReference type="NCBI Taxonomy" id="403935"/>
    <lineage>
        <taxon>Bacteria</taxon>
        <taxon>Bacillati</taxon>
        <taxon>Actinomycetota</taxon>
        <taxon>Actinomycetes</taxon>
        <taxon>Kitasatosporales</taxon>
        <taxon>Streptomycetaceae</taxon>
        <taxon>Streptomyces</taxon>
    </lineage>
</organism>
<dbReference type="GO" id="GO:0000155">
    <property type="term" value="F:phosphorelay sensor kinase activity"/>
    <property type="evidence" value="ECO:0007669"/>
    <property type="project" value="InterPro"/>
</dbReference>
<evidence type="ECO:0000256" key="9">
    <source>
        <dbReference type="SAM" id="MobiDB-lite"/>
    </source>
</evidence>
<comment type="catalytic activity">
    <reaction evidence="1">
        <text>ATP + protein L-histidine = ADP + protein N-phospho-L-histidine.</text>
        <dbReference type="EC" id="2.7.13.3"/>
    </reaction>
</comment>
<dbReference type="Proteomes" id="UP000199055">
    <property type="component" value="Unassembled WGS sequence"/>
</dbReference>
<evidence type="ECO:0000256" key="10">
    <source>
        <dbReference type="SAM" id="Phobius"/>
    </source>
</evidence>
<proteinExistence type="predicted"/>
<keyword evidence="5" id="KW-0547">Nucleotide-binding</keyword>
<dbReference type="EC" id="2.7.13.3" evidence="2"/>
<evidence type="ECO:0000256" key="4">
    <source>
        <dbReference type="ARBA" id="ARBA00022679"/>
    </source>
</evidence>
<dbReference type="SUPFAM" id="SSF55874">
    <property type="entry name" value="ATPase domain of HSP90 chaperone/DNA topoisomerase II/histidine kinase"/>
    <property type="match status" value="1"/>
</dbReference>
<keyword evidence="3" id="KW-0597">Phosphoprotein</keyword>
<protein>
    <recommendedName>
        <fullName evidence="2">histidine kinase</fullName>
        <ecNumber evidence="2">2.7.13.3</ecNumber>
    </recommendedName>
</protein>
<dbReference type="AlphaFoldDB" id="A0A1H9JZ54"/>
<keyword evidence="8" id="KW-0902">Two-component regulatory system</keyword>
<feature type="transmembrane region" description="Helical" evidence="10">
    <location>
        <begin position="199"/>
        <end position="219"/>
    </location>
</feature>
<dbReference type="InterPro" id="IPR011712">
    <property type="entry name" value="Sig_transdc_His_kin_sub3_dim/P"/>
</dbReference>